<evidence type="ECO:0008006" key="3">
    <source>
        <dbReference type="Google" id="ProtNLM"/>
    </source>
</evidence>
<proteinExistence type="predicted"/>
<dbReference type="Proteomes" id="UP001479436">
    <property type="component" value="Unassembled WGS sequence"/>
</dbReference>
<accession>A0ABR2WNT8</accession>
<evidence type="ECO:0000313" key="2">
    <source>
        <dbReference type="Proteomes" id="UP001479436"/>
    </source>
</evidence>
<organism evidence="1 2">
    <name type="scientific">Basidiobolus ranarum</name>
    <dbReference type="NCBI Taxonomy" id="34480"/>
    <lineage>
        <taxon>Eukaryota</taxon>
        <taxon>Fungi</taxon>
        <taxon>Fungi incertae sedis</taxon>
        <taxon>Zoopagomycota</taxon>
        <taxon>Entomophthoromycotina</taxon>
        <taxon>Basidiobolomycetes</taxon>
        <taxon>Basidiobolales</taxon>
        <taxon>Basidiobolaceae</taxon>
        <taxon>Basidiobolus</taxon>
    </lineage>
</organism>
<comment type="caution">
    <text evidence="1">The sequence shown here is derived from an EMBL/GenBank/DDBJ whole genome shotgun (WGS) entry which is preliminary data.</text>
</comment>
<reference evidence="1 2" key="1">
    <citation type="submission" date="2023-04" db="EMBL/GenBank/DDBJ databases">
        <title>Genome of Basidiobolus ranarum AG-B5.</title>
        <authorList>
            <person name="Stajich J.E."/>
            <person name="Carter-House D."/>
            <person name="Gryganskyi A."/>
        </authorList>
    </citation>
    <scope>NUCLEOTIDE SEQUENCE [LARGE SCALE GENOMIC DNA]</scope>
    <source>
        <strain evidence="1 2">AG-B5</strain>
    </source>
</reference>
<name>A0ABR2WNT8_9FUNG</name>
<protein>
    <recommendedName>
        <fullName evidence="3">BTB domain-containing protein</fullName>
    </recommendedName>
</protein>
<keyword evidence="2" id="KW-1185">Reference proteome</keyword>
<evidence type="ECO:0000313" key="1">
    <source>
        <dbReference type="EMBL" id="KAK9763146.1"/>
    </source>
</evidence>
<dbReference type="EMBL" id="JASJQH010000721">
    <property type="protein sequence ID" value="KAK9763146.1"/>
    <property type="molecule type" value="Genomic_DNA"/>
</dbReference>
<sequence>MLTQPTLINTRGIEKGSEPIEVLHMPETQRIIKLSDSLTLTVGEILSNRSKVGSLIFNNRDSTCCLLKIHDQHDKQQTFWIHEFLLTSESLLMSHIFRKSIFSTHPLTADEIICKDIVPVKMVDGDGKEYEEIHLEIPCVETFEPLLRWLYSRNDDDWIKTFTEENFDQVLANVAFMRLSFEAYDVCARFYEDL</sequence>
<gene>
    <name evidence="1" type="ORF">K7432_010448</name>
</gene>